<name>A0A8J3E9W0_9GAMM</name>
<evidence type="ECO:0000256" key="1">
    <source>
        <dbReference type="ARBA" id="ARBA00010574"/>
    </source>
</evidence>
<comment type="subunit">
    <text evidence="2">Interacts with ribosomal protein uL14 (rplN).</text>
</comment>
<keyword evidence="2" id="KW-0810">Translation regulation</keyword>
<dbReference type="EMBL" id="BMJS01000024">
    <property type="protein sequence ID" value="GGG02403.1"/>
    <property type="molecule type" value="Genomic_DNA"/>
</dbReference>
<keyword evidence="2" id="KW-0678">Repressor</keyword>
<dbReference type="SUPFAM" id="SSF81301">
    <property type="entry name" value="Nucleotidyltransferase"/>
    <property type="match status" value="1"/>
</dbReference>
<dbReference type="InterPro" id="IPR043519">
    <property type="entry name" value="NT_sf"/>
</dbReference>
<dbReference type="NCBIfam" id="TIGR00090">
    <property type="entry name" value="rsfS_iojap_ybeB"/>
    <property type="match status" value="1"/>
</dbReference>
<keyword evidence="4" id="KW-1185">Reference proteome</keyword>
<dbReference type="PANTHER" id="PTHR21043">
    <property type="entry name" value="IOJAP SUPERFAMILY ORTHOLOG"/>
    <property type="match status" value="1"/>
</dbReference>
<dbReference type="GO" id="GO:0042256">
    <property type="term" value="P:cytosolic ribosome assembly"/>
    <property type="evidence" value="ECO:0007669"/>
    <property type="project" value="UniProtKB-UniRule"/>
</dbReference>
<dbReference type="GO" id="GO:0017148">
    <property type="term" value="P:negative regulation of translation"/>
    <property type="evidence" value="ECO:0007669"/>
    <property type="project" value="UniProtKB-UniRule"/>
</dbReference>
<dbReference type="Proteomes" id="UP000636949">
    <property type="component" value="Unassembled WGS sequence"/>
</dbReference>
<evidence type="ECO:0000313" key="3">
    <source>
        <dbReference type="EMBL" id="GGG02403.1"/>
    </source>
</evidence>
<dbReference type="OrthoDB" id="9793681at2"/>
<comment type="caution">
    <text evidence="3">The sequence shown here is derived from an EMBL/GenBank/DDBJ whole genome shotgun (WGS) entry which is preliminary data.</text>
</comment>
<accession>A0A8J3E9W0</accession>
<comment type="function">
    <text evidence="2">Functions as a ribosomal silencing factor. Interacts with ribosomal protein uL14 (rplN), blocking formation of intersubunit bridge B8. Prevents association of the 30S and 50S ribosomal subunits and the formation of functional ribosomes, thus repressing translation.</text>
</comment>
<protein>
    <recommendedName>
        <fullName evidence="2">Ribosomal silencing factor RsfS</fullName>
    </recommendedName>
</protein>
<dbReference type="GO" id="GO:0090071">
    <property type="term" value="P:negative regulation of ribosome biogenesis"/>
    <property type="evidence" value="ECO:0007669"/>
    <property type="project" value="UniProtKB-UniRule"/>
</dbReference>
<gene>
    <name evidence="2 3" type="primary">rsfS</name>
    <name evidence="3" type="ORF">GCM10010995_19760</name>
</gene>
<dbReference type="GO" id="GO:0005737">
    <property type="term" value="C:cytoplasm"/>
    <property type="evidence" value="ECO:0007669"/>
    <property type="project" value="UniProtKB-SubCell"/>
</dbReference>
<dbReference type="Pfam" id="PF02410">
    <property type="entry name" value="RsfS"/>
    <property type="match status" value="1"/>
</dbReference>
<keyword evidence="2" id="KW-0963">Cytoplasm</keyword>
<dbReference type="AlphaFoldDB" id="A0A8J3E9W0"/>
<dbReference type="RefSeq" id="WP_117003301.1">
    <property type="nucleotide sequence ID" value="NZ_BMJS01000024.1"/>
</dbReference>
<evidence type="ECO:0000256" key="2">
    <source>
        <dbReference type="HAMAP-Rule" id="MF_01477"/>
    </source>
</evidence>
<dbReference type="PANTHER" id="PTHR21043:SF0">
    <property type="entry name" value="MITOCHONDRIAL ASSEMBLY OF RIBOSOMAL LARGE SUBUNIT PROTEIN 1"/>
    <property type="match status" value="1"/>
</dbReference>
<dbReference type="InterPro" id="IPR004394">
    <property type="entry name" value="Iojap/RsfS/C7orf30"/>
</dbReference>
<reference evidence="3" key="1">
    <citation type="journal article" date="2014" name="Int. J. Syst. Evol. Microbiol.">
        <title>Complete genome sequence of Corynebacterium casei LMG S-19264T (=DSM 44701T), isolated from a smear-ripened cheese.</title>
        <authorList>
            <consortium name="US DOE Joint Genome Institute (JGI-PGF)"/>
            <person name="Walter F."/>
            <person name="Albersmeier A."/>
            <person name="Kalinowski J."/>
            <person name="Ruckert C."/>
        </authorList>
    </citation>
    <scope>NUCLEOTIDE SEQUENCE</scope>
    <source>
        <strain evidence="3">CGMCC 1.15758</strain>
    </source>
</reference>
<sequence>METKEILDLAVSALEDVKAENITVMNVEHLTELMSYVVVCTANSGTHAKALANNLEMTAKKNNVTILGIEGEAKSDWVLVDLADIVVHIMKEETREFYQLEKLWDIKPNSPKAV</sequence>
<dbReference type="HAMAP" id="MF_01477">
    <property type="entry name" value="Iojap_RsfS"/>
    <property type="match status" value="1"/>
</dbReference>
<dbReference type="Gene3D" id="3.30.460.10">
    <property type="entry name" value="Beta Polymerase, domain 2"/>
    <property type="match status" value="1"/>
</dbReference>
<comment type="subcellular location">
    <subcellularLocation>
        <location evidence="2">Cytoplasm</location>
    </subcellularLocation>
</comment>
<organism evidence="3 4">
    <name type="scientific">Cysteiniphilum litorale</name>
    <dbReference type="NCBI Taxonomy" id="2056700"/>
    <lineage>
        <taxon>Bacteria</taxon>
        <taxon>Pseudomonadati</taxon>
        <taxon>Pseudomonadota</taxon>
        <taxon>Gammaproteobacteria</taxon>
        <taxon>Thiotrichales</taxon>
        <taxon>Fastidiosibacteraceae</taxon>
        <taxon>Cysteiniphilum</taxon>
    </lineage>
</organism>
<reference evidence="3" key="2">
    <citation type="submission" date="2020-09" db="EMBL/GenBank/DDBJ databases">
        <authorList>
            <person name="Sun Q."/>
            <person name="Zhou Y."/>
        </authorList>
    </citation>
    <scope>NUCLEOTIDE SEQUENCE</scope>
    <source>
        <strain evidence="3">CGMCC 1.15758</strain>
    </source>
</reference>
<dbReference type="GO" id="GO:0043023">
    <property type="term" value="F:ribosomal large subunit binding"/>
    <property type="evidence" value="ECO:0007669"/>
    <property type="project" value="TreeGrafter"/>
</dbReference>
<evidence type="ECO:0000313" key="4">
    <source>
        <dbReference type="Proteomes" id="UP000636949"/>
    </source>
</evidence>
<proteinExistence type="inferred from homology"/>
<comment type="similarity">
    <text evidence="1 2">Belongs to the Iojap/RsfS family.</text>
</comment>